<gene>
    <name evidence="2" type="ORF">CRM82_16025</name>
</gene>
<accession>A0A2A7UXD8</accession>
<dbReference type="GeneID" id="80802133"/>
<dbReference type="RefSeq" id="WP_066533257.1">
    <property type="nucleotide sequence ID" value="NZ_PDEA01000001.1"/>
</dbReference>
<keyword evidence="1" id="KW-1133">Transmembrane helix</keyword>
<keyword evidence="1" id="KW-0812">Transmembrane</keyword>
<keyword evidence="1" id="KW-0472">Membrane</keyword>
<dbReference type="STRING" id="1219032.GCA_001515545_00569"/>
<reference evidence="3" key="1">
    <citation type="submission" date="2017-09" db="EMBL/GenBank/DDBJ databases">
        <title>FDA dAtabase for Regulatory Grade micrObial Sequences (FDA-ARGOS): Supporting development and validation of Infectious Disease Dx tests.</title>
        <authorList>
            <person name="Minogue T."/>
            <person name="Wolcott M."/>
            <person name="Wasieloski L."/>
            <person name="Aguilar W."/>
            <person name="Moore D."/>
            <person name="Tallon L."/>
            <person name="Sadzewicz L."/>
            <person name="Ott S."/>
            <person name="Zhao X."/>
            <person name="Nagaraj S."/>
            <person name="Vavikolanu K."/>
            <person name="Aluvathingal J."/>
            <person name="Nadendla S."/>
            <person name="Sichtig H."/>
        </authorList>
    </citation>
    <scope>NUCLEOTIDE SEQUENCE [LARGE SCALE GENOMIC DNA]</scope>
    <source>
        <strain evidence="3">FDAARGOS_394</strain>
    </source>
</reference>
<evidence type="ECO:0000313" key="3">
    <source>
        <dbReference type="Proteomes" id="UP000220246"/>
    </source>
</evidence>
<comment type="caution">
    <text evidence="2">The sequence shown here is derived from an EMBL/GenBank/DDBJ whole genome shotgun (WGS) entry which is preliminary data.</text>
</comment>
<protein>
    <submittedName>
        <fullName evidence="2">Uncharacterized protein</fullName>
    </submittedName>
</protein>
<dbReference type="AlphaFoldDB" id="A0A2A7UXD8"/>
<feature type="transmembrane region" description="Helical" evidence="1">
    <location>
        <begin position="26"/>
        <end position="48"/>
    </location>
</feature>
<evidence type="ECO:0000256" key="1">
    <source>
        <dbReference type="SAM" id="Phobius"/>
    </source>
</evidence>
<organism evidence="2 3">
    <name type="scientific">Comamonas terrigena</name>
    <dbReference type="NCBI Taxonomy" id="32013"/>
    <lineage>
        <taxon>Bacteria</taxon>
        <taxon>Pseudomonadati</taxon>
        <taxon>Pseudomonadota</taxon>
        <taxon>Betaproteobacteria</taxon>
        <taxon>Burkholderiales</taxon>
        <taxon>Comamonadaceae</taxon>
        <taxon>Comamonas</taxon>
    </lineage>
</organism>
<evidence type="ECO:0000313" key="2">
    <source>
        <dbReference type="EMBL" id="PEH89914.1"/>
    </source>
</evidence>
<sequence>MNIVTVLVAFAMAAIGATLYFLDSIGLGIALIVCAAVVSQTATLANIWRRQIDRRYDEGRSPASRDAAMDDDILKSAVSEIEEDSVDTRSFLKHIHTAWHKPDAQAPPHRSNKGM</sequence>
<dbReference type="Proteomes" id="UP000220246">
    <property type="component" value="Unassembled WGS sequence"/>
</dbReference>
<keyword evidence="3" id="KW-1185">Reference proteome</keyword>
<dbReference type="EMBL" id="PDEA01000001">
    <property type="protein sequence ID" value="PEH89914.1"/>
    <property type="molecule type" value="Genomic_DNA"/>
</dbReference>
<name>A0A2A7UXD8_COMTR</name>
<proteinExistence type="predicted"/>